<comment type="similarity">
    <text evidence="2">Belongs to the glycosyl hydrolase 65 family.</text>
</comment>
<dbReference type="Proteomes" id="UP001303373">
    <property type="component" value="Chromosome 9"/>
</dbReference>
<dbReference type="Pfam" id="PF03632">
    <property type="entry name" value="Glyco_hydro_65m"/>
    <property type="match status" value="1"/>
</dbReference>
<proteinExistence type="inferred from homology"/>
<organism evidence="8 9">
    <name type="scientific">Acrodontium crateriforme</name>
    <dbReference type="NCBI Taxonomy" id="150365"/>
    <lineage>
        <taxon>Eukaryota</taxon>
        <taxon>Fungi</taxon>
        <taxon>Dikarya</taxon>
        <taxon>Ascomycota</taxon>
        <taxon>Pezizomycotina</taxon>
        <taxon>Dothideomycetes</taxon>
        <taxon>Dothideomycetidae</taxon>
        <taxon>Mycosphaerellales</taxon>
        <taxon>Teratosphaeriaceae</taxon>
        <taxon>Acrodontium</taxon>
    </lineage>
</organism>
<evidence type="ECO:0000259" key="7">
    <source>
        <dbReference type="Pfam" id="PF03636"/>
    </source>
</evidence>
<evidence type="ECO:0000259" key="6">
    <source>
        <dbReference type="Pfam" id="PF03632"/>
    </source>
</evidence>
<evidence type="ECO:0000256" key="1">
    <source>
        <dbReference type="ARBA" id="ARBA00001576"/>
    </source>
</evidence>
<dbReference type="AlphaFoldDB" id="A0AAQ3M8H0"/>
<dbReference type="Gene3D" id="2.70.98.40">
    <property type="entry name" value="Glycoside hydrolase, family 65, N-terminal domain"/>
    <property type="match status" value="1"/>
</dbReference>
<dbReference type="GO" id="GO:0005993">
    <property type="term" value="P:trehalose catabolic process"/>
    <property type="evidence" value="ECO:0007669"/>
    <property type="project" value="TreeGrafter"/>
</dbReference>
<evidence type="ECO:0000256" key="5">
    <source>
        <dbReference type="ARBA" id="ARBA00023180"/>
    </source>
</evidence>
<dbReference type="Gene3D" id="1.50.10.10">
    <property type="match status" value="1"/>
</dbReference>
<dbReference type="PANTHER" id="PTHR11051">
    <property type="entry name" value="GLYCOSYL HYDROLASE-RELATED"/>
    <property type="match status" value="1"/>
</dbReference>
<dbReference type="Gene3D" id="2.60.120.260">
    <property type="entry name" value="Galactose-binding domain-like"/>
    <property type="match status" value="1"/>
</dbReference>
<dbReference type="EC" id="3.2.1.28" evidence="3"/>
<evidence type="ECO:0000313" key="9">
    <source>
        <dbReference type="Proteomes" id="UP001303373"/>
    </source>
</evidence>
<protein>
    <recommendedName>
        <fullName evidence="3">alpha,alpha-trehalase</fullName>
        <ecNumber evidence="3">3.2.1.28</ecNumber>
    </recommendedName>
</protein>
<dbReference type="EMBL" id="CP138588">
    <property type="protein sequence ID" value="WPH02932.1"/>
    <property type="molecule type" value="Genomic_DNA"/>
</dbReference>
<keyword evidence="4" id="KW-0378">Hydrolase</keyword>
<feature type="domain" description="Glycoside hydrolase family 65 central catalytic" evidence="6">
    <location>
        <begin position="437"/>
        <end position="662"/>
    </location>
</feature>
<dbReference type="InterPro" id="IPR011013">
    <property type="entry name" value="Gal_mutarotase_sf_dom"/>
</dbReference>
<evidence type="ECO:0000256" key="2">
    <source>
        <dbReference type="ARBA" id="ARBA00006768"/>
    </source>
</evidence>
<evidence type="ECO:0000256" key="4">
    <source>
        <dbReference type="ARBA" id="ARBA00022801"/>
    </source>
</evidence>
<keyword evidence="9" id="KW-1185">Reference proteome</keyword>
<reference evidence="8 9" key="1">
    <citation type="submission" date="2023-11" db="EMBL/GenBank/DDBJ databases">
        <title>An acidophilic fungus is an integral part of prey digestion in a carnivorous sundew plant.</title>
        <authorList>
            <person name="Tsai I.J."/>
        </authorList>
    </citation>
    <scope>NUCLEOTIDE SEQUENCE [LARGE SCALE GENOMIC DNA]</scope>
    <source>
        <strain evidence="8">169a</strain>
    </source>
</reference>
<sequence>MSMLLLFRFLTGRLSDFFHLFITGFRCDSWNQLGFVQPTMTVSMQSLTAAAIALLAVAASTAQAKIYNTRFEGTTWDDTNWRLTTTTLEQGHYESRMSLANGYLGINVAAVGPFFEVDTAVAGDQINGWPLFDRRQTFATVAGFYDYQPTTNGTNFEWLNQYGGESVISGVPHWAGLHVQVGNDILDAGVSADEISGFTSTLDIGAGMMHWGYTWTPGSGPAIEVEYSMLVHKLYVNQAAVQVKLTSTRNVNASVIDVLEGDCAVRTDFVDKGYDEKLPMIWTAVSPNGVKNVTAYIYSTMLGDESCHPQSRSEYKTESVIGKNSSSIAQAMNVTLTAGQTAIISKYIGGASSDVFSNPQGTALNATIYAAAEGYEKMLASHIAEWESIMTKDSVDNFAIDGIVPDDANLIELQILAVTNPFHLLQNTVGSNAIAAADNNDKLDVNSISVCGLGGDCYGGLIFWDAEVWMAPGLVVSYPQAAKQIARYRVEKFPQAQRNIKTAYQSSQNQTGKFISDGAVYPWTSGRYGNCTGTGPCFDYEYHINGDIGLELYNYYTVTGDTEFFKDELFPIYDAVAQFYADVVTYNETSGKYDLYNATDPDEYANFQSNVGYTMVLMHTHIDTANVLRQRLGMEENATWANISSLINIPVDENAGLILEYAAMNNSISVKQADVVLVDDFLDYPNPYSLSDLDYYAGKQSLNGPGMTYGVFSIVANSLSPSGCSSYTYDLYGSEPYLRGPWFQYSEQLLDNFQANGGTHPAYPFLTGIGGANRVAIFGYLGLRLMLDSLIVDPSLPPQISHLNYRTIYWQGWPVNATSNQTHTTLQRLSTPLQNANSTFESAPIPISIGIAKDAKTYSLPANGTITIPNRQIGSIKTIPNNIAQCQPVNSTQEYTPGQIPLSAVDGAVSTKWQPAQSNISASLTVELPMPFRPITGFSFDWAQSPPTSYTITFSNFSSPTSHELLNVTSSSSIKISNPYDPASAAVIAPYTSNTTNVTLAQPVWSARFATLTIEGNQALSGTPDEKNGTGATVAEWAIIGQQSVNLALGARRAWTA</sequence>
<dbReference type="InterPro" id="IPR037018">
    <property type="entry name" value="GH65_N"/>
</dbReference>
<dbReference type="FunFam" id="1.50.10.10:FF:000032">
    <property type="entry name" value="Vacuolar acid trehalase"/>
    <property type="match status" value="1"/>
</dbReference>
<comment type="catalytic activity">
    <reaction evidence="1">
        <text>alpha,alpha-trehalose + H2O = alpha-D-glucose + beta-D-glucose</text>
        <dbReference type="Rhea" id="RHEA:32675"/>
        <dbReference type="ChEBI" id="CHEBI:15377"/>
        <dbReference type="ChEBI" id="CHEBI:15903"/>
        <dbReference type="ChEBI" id="CHEBI:16551"/>
        <dbReference type="ChEBI" id="CHEBI:17925"/>
        <dbReference type="EC" id="3.2.1.28"/>
    </reaction>
</comment>
<dbReference type="InterPro" id="IPR005195">
    <property type="entry name" value="Glyco_hydro_65_M"/>
</dbReference>
<gene>
    <name evidence="8" type="ORF">R9X50_00580200</name>
</gene>
<evidence type="ECO:0000313" key="8">
    <source>
        <dbReference type="EMBL" id="WPH02932.1"/>
    </source>
</evidence>
<dbReference type="PANTHER" id="PTHR11051:SF8">
    <property type="entry name" value="PROTEIN-GLUCOSYLGALACTOSYLHYDROXYLYSINE GLUCOSIDASE"/>
    <property type="match status" value="1"/>
</dbReference>
<evidence type="ECO:0000256" key="3">
    <source>
        <dbReference type="ARBA" id="ARBA00012757"/>
    </source>
</evidence>
<feature type="domain" description="Glycoside hydrolase family 65 N-terminal" evidence="7">
    <location>
        <begin position="89"/>
        <end position="354"/>
    </location>
</feature>
<dbReference type="SUPFAM" id="SSF74650">
    <property type="entry name" value="Galactose mutarotase-like"/>
    <property type="match status" value="1"/>
</dbReference>
<dbReference type="InterPro" id="IPR012341">
    <property type="entry name" value="6hp_glycosidase-like_sf"/>
</dbReference>
<dbReference type="GO" id="GO:0030246">
    <property type="term" value="F:carbohydrate binding"/>
    <property type="evidence" value="ECO:0007669"/>
    <property type="project" value="InterPro"/>
</dbReference>
<dbReference type="GO" id="GO:0004555">
    <property type="term" value="F:alpha,alpha-trehalase activity"/>
    <property type="evidence" value="ECO:0007669"/>
    <property type="project" value="UniProtKB-EC"/>
</dbReference>
<name>A0AAQ3M8H0_9PEZI</name>
<dbReference type="Pfam" id="PF03636">
    <property type="entry name" value="Glyco_hydro_65N"/>
    <property type="match status" value="1"/>
</dbReference>
<dbReference type="SUPFAM" id="SSF48208">
    <property type="entry name" value="Six-hairpin glycosidases"/>
    <property type="match status" value="1"/>
</dbReference>
<dbReference type="InterPro" id="IPR008928">
    <property type="entry name" value="6-hairpin_glycosidase_sf"/>
</dbReference>
<keyword evidence="5" id="KW-0325">Glycoprotein</keyword>
<dbReference type="InterPro" id="IPR005196">
    <property type="entry name" value="Glyco_hydro_65_N"/>
</dbReference>
<dbReference type="GO" id="GO:0009277">
    <property type="term" value="C:fungal-type cell wall"/>
    <property type="evidence" value="ECO:0007669"/>
    <property type="project" value="TreeGrafter"/>
</dbReference>
<accession>A0AAQ3M8H0</accession>